<dbReference type="InterPro" id="IPR012341">
    <property type="entry name" value="6hp_glycosidase-like_sf"/>
</dbReference>
<dbReference type="PIRSF" id="PIRSF010631">
    <property type="entry name" value="A-rhamnsds"/>
    <property type="match status" value="1"/>
</dbReference>
<dbReference type="EC" id="3.2.1.40" evidence="2"/>
<evidence type="ECO:0000259" key="6">
    <source>
        <dbReference type="Pfam" id="PF17389"/>
    </source>
</evidence>
<dbReference type="InterPro" id="IPR008928">
    <property type="entry name" value="6-hairpin_glycosidase_sf"/>
</dbReference>
<dbReference type="PANTHER" id="PTHR33307">
    <property type="entry name" value="ALPHA-RHAMNOSIDASE (EUROFUNG)"/>
    <property type="match status" value="1"/>
</dbReference>
<dbReference type="Gene3D" id="2.60.120.260">
    <property type="entry name" value="Galactose-binding domain-like"/>
    <property type="match status" value="2"/>
</dbReference>
<sequence length="894" mass="98183">MSATPGARVVDLRFEHYASAHQLGTHVQRPRLSWKFADTPDGFVQGGYELEIYDQPPAAGVPCIHQEEVISEQSTLVSWPLPRPLQSRQRVFARVRAWGNQEGQSRTAWSDIASIEGGLLQRELWTAHRISSPWEYPKDSPQPEELFRKEFRTTEAKSVTSARLYITAQGVYQAEINGVPVGDHVLAPGWTVYDRRLRYQCFDVLRHLCKSPGTNVIGVRVAEGWFCGRLGWGGGFRNLWGERPALLAQLEITYDDGTTETTGTDASWTVAKGPTVSAELYDGEKYDARLEIPEWSGSPDGRPAVLPHSSSWENAAVCDPLPDSVLLIAEEAEPPLEMISTPSGKAVLDFGQNLVGYIRIKHVKGKSGLKISFAHAEVLEDGELGRRPLRVAANLDEYTLRGDANGESWEPKFTFHGFRYVQVDGWPESLGVDGDGGLLSSVEAVVCHTDMRRTGDFGCSDPLLSRLHENVVWSMRGNFLSIPTDCPQRDERLGWTGDLAMFAPTATLLYDCVGMLRGWLKDVFAEQSKHGGVPPLVVPNAVTSDPMFGHVLPAAVWSDVAVLAPWALYQATGDLEILRDQYQSMVDWIASIPRNSTPPDNPAAGRTDAVLVADAFLVRSLELVAATAAILNHEDDVLKYKAEAAAAKTEFALEYISPTGRMVSDSQTAYALAIVFDLFPSPEQRARASERLAWIVRRNAFKIGTGFAGTPFICEALVLAGHPQIAYAMLHNKSCPSWLYPVTMGATTVWERWDSMLPDGSINPGEMTSFNHYALGAVAKFLHERVAGLQSSAPGWKTFRVAPVIGGELTEARAEIETPFGKAVSAWSLTGTESGNDASTTLVMEVVVPPNVSAEIVFPEGTGRESILVGPGKHSFMVPFRRRADWPVEALRPF</sequence>
<evidence type="ECO:0000313" key="9">
    <source>
        <dbReference type="Proteomes" id="UP001197093"/>
    </source>
</evidence>
<keyword evidence="3" id="KW-0378">Hydrolase</keyword>
<evidence type="ECO:0000256" key="1">
    <source>
        <dbReference type="ARBA" id="ARBA00001445"/>
    </source>
</evidence>
<evidence type="ECO:0000256" key="3">
    <source>
        <dbReference type="ARBA" id="ARBA00022801"/>
    </source>
</evidence>
<dbReference type="Pfam" id="PF05592">
    <property type="entry name" value="Bac_rhamnosid"/>
    <property type="match status" value="1"/>
</dbReference>
<dbReference type="Pfam" id="PF17390">
    <property type="entry name" value="Bac_rhamnosid_C"/>
    <property type="match status" value="1"/>
</dbReference>
<keyword evidence="9" id="KW-1185">Reference proteome</keyword>
<comment type="caution">
    <text evidence="8">The sequence shown here is derived from an EMBL/GenBank/DDBJ whole genome shotgun (WGS) entry which is preliminary data.</text>
</comment>
<dbReference type="Gene3D" id="2.60.40.10">
    <property type="entry name" value="Immunoglobulins"/>
    <property type="match status" value="1"/>
</dbReference>
<evidence type="ECO:0000313" key="8">
    <source>
        <dbReference type="EMBL" id="KAG7287481.1"/>
    </source>
</evidence>
<evidence type="ECO:0000259" key="4">
    <source>
        <dbReference type="Pfam" id="PF05592"/>
    </source>
</evidence>
<dbReference type="Gene3D" id="1.50.10.10">
    <property type="match status" value="1"/>
</dbReference>
<dbReference type="GO" id="GO:0005975">
    <property type="term" value="P:carbohydrate metabolic process"/>
    <property type="evidence" value="ECO:0007669"/>
    <property type="project" value="InterPro"/>
</dbReference>
<dbReference type="EMBL" id="JAHCVI010000003">
    <property type="protein sequence ID" value="KAG7287481.1"/>
    <property type="molecule type" value="Genomic_DNA"/>
</dbReference>
<dbReference type="InterPro" id="IPR035398">
    <property type="entry name" value="Bac_rhamnosid_C"/>
</dbReference>
<evidence type="ECO:0000259" key="7">
    <source>
        <dbReference type="Pfam" id="PF17390"/>
    </source>
</evidence>
<comment type="catalytic activity">
    <reaction evidence="1">
        <text>Hydrolysis of terminal non-reducing alpha-L-rhamnose residues in alpha-L-rhamnosides.</text>
        <dbReference type="EC" id="3.2.1.40"/>
    </reaction>
</comment>
<dbReference type="Pfam" id="PF25788">
    <property type="entry name" value="Ig_Rha78A_N"/>
    <property type="match status" value="1"/>
</dbReference>
<dbReference type="InterPro" id="IPR013737">
    <property type="entry name" value="Bac_rhamnosid_N"/>
</dbReference>
<dbReference type="SUPFAM" id="SSF48208">
    <property type="entry name" value="Six-hairpin glycosidases"/>
    <property type="match status" value="1"/>
</dbReference>
<proteinExistence type="predicted"/>
<protein>
    <recommendedName>
        <fullName evidence="2">alpha-L-rhamnosidase</fullName>
        <ecNumber evidence="2">3.2.1.40</ecNumber>
    </recommendedName>
</protein>
<dbReference type="Pfam" id="PF08531">
    <property type="entry name" value="Bac_rhamnosid_N"/>
    <property type="match status" value="1"/>
</dbReference>
<feature type="domain" description="Alpha-L-rhamnosidase C-terminal" evidence="7">
    <location>
        <begin position="788"/>
        <end position="865"/>
    </location>
</feature>
<dbReference type="GO" id="GO:0030596">
    <property type="term" value="F:alpha-L-rhamnosidase activity"/>
    <property type="evidence" value="ECO:0007669"/>
    <property type="project" value="UniProtKB-EC"/>
</dbReference>
<feature type="domain" description="Alpha-L-rhamnosidase six-hairpin glycosidase" evidence="6">
    <location>
        <begin position="452"/>
        <end position="786"/>
    </location>
</feature>
<evidence type="ECO:0000256" key="2">
    <source>
        <dbReference type="ARBA" id="ARBA00012652"/>
    </source>
</evidence>
<name>A0AAD4EU73_9PEZI</name>
<feature type="domain" description="Bacterial alpha-L-rhamnosidase N-terminal" evidence="5">
    <location>
        <begin position="157"/>
        <end position="298"/>
    </location>
</feature>
<evidence type="ECO:0000259" key="5">
    <source>
        <dbReference type="Pfam" id="PF08531"/>
    </source>
</evidence>
<reference evidence="8" key="1">
    <citation type="submission" date="2023-02" db="EMBL/GenBank/DDBJ databases">
        <authorList>
            <person name="Palmer J.M."/>
        </authorList>
    </citation>
    <scope>NUCLEOTIDE SEQUENCE</scope>
    <source>
        <strain evidence="8">FW57</strain>
    </source>
</reference>
<gene>
    <name evidence="8" type="ORF">NEMBOFW57_006993</name>
</gene>
<dbReference type="Pfam" id="PF17389">
    <property type="entry name" value="Bac_rhamnosid6H"/>
    <property type="match status" value="1"/>
</dbReference>
<dbReference type="AlphaFoldDB" id="A0AAD4EU73"/>
<organism evidence="8 9">
    <name type="scientific">Staphylotrichum longicolle</name>
    <dbReference type="NCBI Taxonomy" id="669026"/>
    <lineage>
        <taxon>Eukaryota</taxon>
        <taxon>Fungi</taxon>
        <taxon>Dikarya</taxon>
        <taxon>Ascomycota</taxon>
        <taxon>Pezizomycotina</taxon>
        <taxon>Sordariomycetes</taxon>
        <taxon>Sordariomycetidae</taxon>
        <taxon>Sordariales</taxon>
        <taxon>Chaetomiaceae</taxon>
        <taxon>Staphylotrichum</taxon>
    </lineage>
</organism>
<feature type="domain" description="Alpha-L-rhamnosidase concanavalin-like" evidence="4">
    <location>
        <begin position="341"/>
        <end position="429"/>
    </location>
</feature>
<dbReference type="PANTHER" id="PTHR33307:SF6">
    <property type="entry name" value="ALPHA-RHAMNOSIDASE (EUROFUNG)-RELATED"/>
    <property type="match status" value="1"/>
</dbReference>
<dbReference type="Gene3D" id="2.60.420.10">
    <property type="entry name" value="Maltose phosphorylase, domain 3"/>
    <property type="match status" value="1"/>
</dbReference>
<dbReference type="InterPro" id="IPR016007">
    <property type="entry name" value="Alpha_rhamnosid"/>
</dbReference>
<dbReference type="Proteomes" id="UP001197093">
    <property type="component" value="Unassembled WGS sequence"/>
</dbReference>
<dbReference type="InterPro" id="IPR035396">
    <property type="entry name" value="Bac_rhamnosid6H"/>
</dbReference>
<dbReference type="InterPro" id="IPR008902">
    <property type="entry name" value="Rhamnosid_concanavalin"/>
</dbReference>
<accession>A0AAD4EU73</accession>
<dbReference type="InterPro" id="IPR013783">
    <property type="entry name" value="Ig-like_fold"/>
</dbReference>